<protein>
    <submittedName>
        <fullName evidence="12 13">MFS-type transporter SLC18B1-like</fullName>
    </submittedName>
</protein>
<evidence type="ECO:0000256" key="8">
    <source>
        <dbReference type="SAM" id="MobiDB-lite"/>
    </source>
</evidence>
<dbReference type="OMA" id="RLNFEWA"/>
<evidence type="ECO:0000256" key="6">
    <source>
        <dbReference type="ARBA" id="ARBA00022989"/>
    </source>
</evidence>
<feature type="compositionally biased region" description="Low complexity" evidence="8">
    <location>
        <begin position="8"/>
        <end position="22"/>
    </location>
</feature>
<feature type="transmembrane region" description="Helical" evidence="9">
    <location>
        <begin position="453"/>
        <end position="475"/>
    </location>
</feature>
<evidence type="ECO:0000313" key="13">
    <source>
        <dbReference type="RefSeq" id="XP_035681148.1"/>
    </source>
</evidence>
<dbReference type="GO" id="GO:0022857">
    <property type="term" value="F:transmembrane transporter activity"/>
    <property type="evidence" value="ECO:0000318"/>
    <property type="project" value="GO_Central"/>
</dbReference>
<keyword evidence="3" id="KW-0813">Transport</keyword>
<feature type="transmembrane region" description="Helical" evidence="9">
    <location>
        <begin position="315"/>
        <end position="333"/>
    </location>
</feature>
<feature type="transmembrane region" description="Helical" evidence="9">
    <location>
        <begin position="72"/>
        <end position="92"/>
    </location>
</feature>
<feature type="transmembrane region" description="Helical" evidence="9">
    <location>
        <begin position="345"/>
        <end position="367"/>
    </location>
</feature>
<dbReference type="InterPro" id="IPR036259">
    <property type="entry name" value="MFS_trans_sf"/>
</dbReference>
<comment type="similarity">
    <text evidence="2">Belongs to the major facilitator superfamily. Vesicular transporter family.</text>
</comment>
<keyword evidence="4 9" id="KW-0812">Transmembrane</keyword>
<dbReference type="OrthoDB" id="497880at2759"/>
<dbReference type="PROSITE" id="PS50850">
    <property type="entry name" value="MFS"/>
    <property type="match status" value="1"/>
</dbReference>
<accession>A0A9J7LER2</accession>
<reference evidence="12 13" key="2">
    <citation type="submission" date="2025-04" db="UniProtKB">
        <authorList>
            <consortium name="RefSeq"/>
        </authorList>
    </citation>
    <scope>IDENTIFICATION</scope>
    <source>
        <strain evidence="12 13">S238N-H82</strain>
        <tissue evidence="12 13">Testes</tissue>
    </source>
</reference>
<organism evidence="11 12">
    <name type="scientific">Branchiostoma floridae</name>
    <name type="common">Florida lancelet</name>
    <name type="synonym">Amphioxus</name>
    <dbReference type="NCBI Taxonomy" id="7739"/>
    <lineage>
        <taxon>Eukaryota</taxon>
        <taxon>Metazoa</taxon>
        <taxon>Chordata</taxon>
        <taxon>Cephalochordata</taxon>
        <taxon>Leptocardii</taxon>
        <taxon>Amphioxiformes</taxon>
        <taxon>Branchiostomatidae</taxon>
        <taxon>Branchiostoma</taxon>
    </lineage>
</organism>
<keyword evidence="6 9" id="KW-1133">Transmembrane helix</keyword>
<evidence type="ECO:0000259" key="10">
    <source>
        <dbReference type="PROSITE" id="PS50850"/>
    </source>
</evidence>
<dbReference type="PANTHER" id="PTHR23506:SF26">
    <property type="entry name" value="MFS-TYPE TRANSPORTER SLC18B1"/>
    <property type="match status" value="1"/>
</dbReference>
<dbReference type="InterPro" id="IPR001958">
    <property type="entry name" value="Tet-R_TetA/multi-R_MdtG-like"/>
</dbReference>
<dbReference type="SUPFAM" id="SSF103473">
    <property type="entry name" value="MFS general substrate transporter"/>
    <property type="match status" value="1"/>
</dbReference>
<evidence type="ECO:0000256" key="3">
    <source>
        <dbReference type="ARBA" id="ARBA00022448"/>
    </source>
</evidence>
<evidence type="ECO:0000256" key="1">
    <source>
        <dbReference type="ARBA" id="ARBA00004141"/>
    </source>
</evidence>
<feature type="transmembrane region" description="Helical" evidence="9">
    <location>
        <begin position="104"/>
        <end position="127"/>
    </location>
</feature>
<dbReference type="Gene3D" id="1.20.1250.20">
    <property type="entry name" value="MFS general substrate transporter like domains"/>
    <property type="match status" value="2"/>
</dbReference>
<evidence type="ECO:0000256" key="5">
    <source>
        <dbReference type="ARBA" id="ARBA00022775"/>
    </source>
</evidence>
<comment type="subcellular location">
    <subcellularLocation>
        <location evidence="1">Membrane</location>
        <topology evidence="1">Multi-pass membrane protein</topology>
    </subcellularLocation>
</comment>
<keyword evidence="11" id="KW-1185">Reference proteome</keyword>
<dbReference type="PANTHER" id="PTHR23506">
    <property type="entry name" value="GH10249P"/>
    <property type="match status" value="1"/>
</dbReference>
<feature type="transmembrane region" description="Helical" evidence="9">
    <location>
        <begin position="200"/>
        <end position="221"/>
    </location>
</feature>
<feature type="domain" description="Major facilitator superfamily (MFS) profile" evidence="10">
    <location>
        <begin position="74"/>
        <end position="484"/>
    </location>
</feature>
<dbReference type="RefSeq" id="XP_035681147.1">
    <property type="nucleotide sequence ID" value="XM_035825254.1"/>
</dbReference>
<keyword evidence="7 9" id="KW-0472">Membrane</keyword>
<dbReference type="InterPro" id="IPR050930">
    <property type="entry name" value="MFS_Vesicular_Transporter"/>
</dbReference>
<feature type="region of interest" description="Disordered" evidence="8">
    <location>
        <begin position="1"/>
        <end position="63"/>
    </location>
</feature>
<feature type="transmembrane region" description="Helical" evidence="9">
    <location>
        <begin position="233"/>
        <end position="253"/>
    </location>
</feature>
<evidence type="ECO:0000256" key="9">
    <source>
        <dbReference type="SAM" id="Phobius"/>
    </source>
</evidence>
<feature type="transmembrane region" description="Helical" evidence="9">
    <location>
        <begin position="273"/>
        <end position="295"/>
    </location>
</feature>
<reference evidence="11" key="1">
    <citation type="journal article" date="2020" name="Nat. Ecol. Evol.">
        <title>Deeply conserved synteny resolves early events in vertebrate evolution.</title>
        <authorList>
            <person name="Simakov O."/>
            <person name="Marletaz F."/>
            <person name="Yue J.X."/>
            <person name="O'Connell B."/>
            <person name="Jenkins J."/>
            <person name="Brandt A."/>
            <person name="Calef R."/>
            <person name="Tung C.H."/>
            <person name="Huang T.K."/>
            <person name="Schmutz J."/>
            <person name="Satoh N."/>
            <person name="Yu J.K."/>
            <person name="Putnam N.H."/>
            <person name="Green R.E."/>
            <person name="Rokhsar D.S."/>
        </authorList>
    </citation>
    <scope>NUCLEOTIDE SEQUENCE [LARGE SCALE GENOMIC DNA]</scope>
    <source>
        <strain evidence="11">S238N-H82</strain>
    </source>
</reference>
<dbReference type="RefSeq" id="XP_035681148.1">
    <property type="nucleotide sequence ID" value="XM_035825255.1"/>
</dbReference>
<evidence type="ECO:0000313" key="12">
    <source>
        <dbReference type="RefSeq" id="XP_035681147.1"/>
    </source>
</evidence>
<dbReference type="KEGG" id="bfo:118419027"/>
<dbReference type="InterPro" id="IPR020846">
    <property type="entry name" value="MFS_dom"/>
</dbReference>
<evidence type="ECO:0000313" key="11">
    <source>
        <dbReference type="Proteomes" id="UP000001554"/>
    </source>
</evidence>
<dbReference type="Pfam" id="PF07690">
    <property type="entry name" value="MFS_1"/>
    <property type="match status" value="1"/>
</dbReference>
<gene>
    <name evidence="12 13" type="primary">LOC118419027</name>
</gene>
<dbReference type="InterPro" id="IPR011701">
    <property type="entry name" value="MFS"/>
</dbReference>
<dbReference type="AlphaFoldDB" id="A0A9J7LER2"/>
<keyword evidence="5" id="KW-0532">Neurotransmitter transport</keyword>
<evidence type="ECO:0000256" key="7">
    <source>
        <dbReference type="ARBA" id="ARBA00023136"/>
    </source>
</evidence>
<feature type="transmembrane region" description="Helical" evidence="9">
    <location>
        <begin position="379"/>
        <end position="401"/>
    </location>
</feature>
<evidence type="ECO:0000256" key="4">
    <source>
        <dbReference type="ARBA" id="ARBA00022692"/>
    </source>
</evidence>
<evidence type="ECO:0000256" key="2">
    <source>
        <dbReference type="ARBA" id="ARBA00006829"/>
    </source>
</evidence>
<name>A0A9J7LER2_BRAFL</name>
<dbReference type="GO" id="GO:0016020">
    <property type="term" value="C:membrane"/>
    <property type="evidence" value="ECO:0007669"/>
    <property type="project" value="UniProtKB-SubCell"/>
</dbReference>
<dbReference type="PRINTS" id="PR01035">
    <property type="entry name" value="TCRTETA"/>
</dbReference>
<proteinExistence type="inferred from homology"/>
<dbReference type="Proteomes" id="UP000001554">
    <property type="component" value="Chromosome 7"/>
</dbReference>
<feature type="transmembrane region" description="Helical" evidence="9">
    <location>
        <begin position="139"/>
        <end position="160"/>
    </location>
</feature>
<sequence length="501" mass="53431">MMEEQEGLLSTSPSLSSTDKSLNNQYGSVTRVTDGDNALTDPLADSTETAGEGDPESEGEGFSCTGGSRVRILTFICIALNNFIAFCSYSIVTPFFPGEALKRGASQVTVGFIIGIYAIIGLIFGPFFGKYLTTIGSRFMLISGLLLSGGCTVLFGFLQYTEGTVFIVLCFAIRSIDALAVSASNTAGIAILTHTFPNNVATVMGTLEIFTGLGLMAGPPIGGFLYDAGGFKLPFLGSGGVLLCCGVCLWIMVPPQPDENEGEKKTGSLLSLLKLPVIIFTCGVCMVISCTISFFDPVLQPYLADKYTYLTTTQMGLIFLLYASTYAILAPLWGWIADKKKAMRFMVIIGLIILSAAMLMVGPSPLLTDYLNVLPKKQLWINLIGLATTSLGAGVAIAPVFNEMLYAASDAGLEDSFSTNALVSGIFTSSFSIGEFVGPTASSALVEKFGFPWASTGLGGLIVLYTVVLFIFYICDYCCCPKRRHMGPSTEEENQRLLINA</sequence>
<dbReference type="GeneID" id="118419027"/>